<name>A0ABD1Y4Y3_9MARC</name>
<gene>
    <name evidence="2" type="ORF">R1flu_001664</name>
</gene>
<feature type="region of interest" description="Disordered" evidence="1">
    <location>
        <begin position="64"/>
        <end position="83"/>
    </location>
</feature>
<comment type="caution">
    <text evidence="2">The sequence shown here is derived from an EMBL/GenBank/DDBJ whole genome shotgun (WGS) entry which is preliminary data.</text>
</comment>
<feature type="region of interest" description="Disordered" evidence="1">
    <location>
        <begin position="1"/>
        <end position="48"/>
    </location>
</feature>
<dbReference type="Proteomes" id="UP001605036">
    <property type="component" value="Unassembled WGS sequence"/>
</dbReference>
<organism evidence="2 3">
    <name type="scientific">Riccia fluitans</name>
    <dbReference type="NCBI Taxonomy" id="41844"/>
    <lineage>
        <taxon>Eukaryota</taxon>
        <taxon>Viridiplantae</taxon>
        <taxon>Streptophyta</taxon>
        <taxon>Embryophyta</taxon>
        <taxon>Marchantiophyta</taxon>
        <taxon>Marchantiopsida</taxon>
        <taxon>Marchantiidae</taxon>
        <taxon>Marchantiales</taxon>
        <taxon>Ricciaceae</taxon>
        <taxon>Riccia</taxon>
    </lineage>
</organism>
<keyword evidence="3" id="KW-1185">Reference proteome</keyword>
<sequence length="83" mass="8879">MRSPGGEKRPTTIHDTTRRFPSLDPSLVQAGKFPRDGGALPRSDGSTGRAWSCRSVVGVVLTSTRSVGRDKRQRGIGESGLDV</sequence>
<proteinExistence type="predicted"/>
<evidence type="ECO:0000313" key="3">
    <source>
        <dbReference type="Proteomes" id="UP001605036"/>
    </source>
</evidence>
<evidence type="ECO:0000313" key="2">
    <source>
        <dbReference type="EMBL" id="KAL2621459.1"/>
    </source>
</evidence>
<protein>
    <submittedName>
        <fullName evidence="2">Uncharacterized protein</fullName>
    </submittedName>
</protein>
<reference evidence="2 3" key="1">
    <citation type="submission" date="2024-09" db="EMBL/GenBank/DDBJ databases">
        <title>Chromosome-scale assembly of Riccia fluitans.</title>
        <authorList>
            <person name="Paukszto L."/>
            <person name="Sawicki J."/>
            <person name="Karawczyk K."/>
            <person name="Piernik-Szablinska J."/>
            <person name="Szczecinska M."/>
            <person name="Mazdziarz M."/>
        </authorList>
    </citation>
    <scope>NUCLEOTIDE SEQUENCE [LARGE SCALE GENOMIC DNA]</scope>
    <source>
        <strain evidence="2">Rf_01</strain>
        <tissue evidence="2">Aerial parts of the thallus</tissue>
    </source>
</reference>
<feature type="compositionally biased region" description="Basic and acidic residues" evidence="1">
    <location>
        <begin position="1"/>
        <end position="18"/>
    </location>
</feature>
<dbReference type="AlphaFoldDB" id="A0ABD1Y4Y3"/>
<dbReference type="EMBL" id="JBHFFA010000006">
    <property type="protein sequence ID" value="KAL2621459.1"/>
    <property type="molecule type" value="Genomic_DNA"/>
</dbReference>
<evidence type="ECO:0000256" key="1">
    <source>
        <dbReference type="SAM" id="MobiDB-lite"/>
    </source>
</evidence>
<accession>A0ABD1Y4Y3</accession>